<feature type="transmembrane region" description="Helical" evidence="1">
    <location>
        <begin position="335"/>
        <end position="364"/>
    </location>
</feature>
<evidence type="ECO:0000256" key="1">
    <source>
        <dbReference type="SAM" id="Phobius"/>
    </source>
</evidence>
<feature type="transmembrane region" description="Helical" evidence="1">
    <location>
        <begin position="376"/>
        <end position="405"/>
    </location>
</feature>
<dbReference type="InterPro" id="IPR048041">
    <property type="entry name" value="VpsF-like"/>
</dbReference>
<feature type="transmembrane region" description="Helical" evidence="1">
    <location>
        <begin position="182"/>
        <end position="200"/>
    </location>
</feature>
<accession>A0A1I3JT82</accession>
<sequence length="409" mass="43066">MASSKAGAGVLQPAILATVVLLFLASPNLLHALNIPYSTSHGPQWAKIHPAFYAVLGVLAAQACRRKAFTYPAFALPALVLAGAALLAILSVSLSPQSRSGGGELSALIVTFLLPGLLLLALAHASARTLEALPSIIAAILAVNSITAIFESLSGLRLLPFVAGDAILAFDKRPTALLGHPLTNATLTGAWILVTVMRLFPSRLRSWPLIICSLHLLALFVFAGRVALAVTLTLCTIYVVSYTFARMARGGGGHELLRLGMLSLLILCIALVGWQSGLADLTIARFSDGRGSNETRLAALQMLSELDAGHWWSGAPVEVRSALQARFGSPHGIELSWVALIMTYGLPIAVALLAATIAVFATLILDRGVAALLVSIYFLATSFSSLSIGSKSLLISQFIVILLCIPPQR</sequence>
<dbReference type="AlphaFoldDB" id="A0A1I3JT82"/>
<proteinExistence type="predicted"/>
<dbReference type="Proteomes" id="UP000242763">
    <property type="component" value="Unassembled WGS sequence"/>
</dbReference>
<protein>
    <recommendedName>
        <fullName evidence="4">O-antigen ligase like membrane protein</fullName>
    </recommendedName>
</protein>
<evidence type="ECO:0000313" key="3">
    <source>
        <dbReference type="Proteomes" id="UP000242763"/>
    </source>
</evidence>
<dbReference type="RefSeq" id="WP_139207852.1">
    <property type="nucleotide sequence ID" value="NZ_FORF01000004.1"/>
</dbReference>
<feature type="transmembrane region" description="Helical" evidence="1">
    <location>
        <begin position="260"/>
        <end position="283"/>
    </location>
</feature>
<gene>
    <name evidence="2" type="ORF">SAMN03080618_00991</name>
</gene>
<keyword evidence="3" id="KW-1185">Reference proteome</keyword>
<name>A0A1I3JT82_9HYPH</name>
<dbReference type="NCBIfam" id="NF038256">
    <property type="entry name" value="exopoly_VpsF"/>
    <property type="match status" value="1"/>
</dbReference>
<feature type="transmembrane region" description="Helical" evidence="1">
    <location>
        <begin position="48"/>
        <end position="64"/>
    </location>
</feature>
<dbReference type="EMBL" id="FORF01000004">
    <property type="protein sequence ID" value="SFI63477.1"/>
    <property type="molecule type" value="Genomic_DNA"/>
</dbReference>
<feature type="transmembrane region" description="Helical" evidence="1">
    <location>
        <begin position="207"/>
        <end position="240"/>
    </location>
</feature>
<evidence type="ECO:0000313" key="2">
    <source>
        <dbReference type="EMBL" id="SFI63477.1"/>
    </source>
</evidence>
<reference evidence="3" key="1">
    <citation type="submission" date="2016-10" db="EMBL/GenBank/DDBJ databases">
        <authorList>
            <person name="Varghese N."/>
            <person name="Submissions S."/>
        </authorList>
    </citation>
    <scope>NUCLEOTIDE SEQUENCE [LARGE SCALE GENOMIC DNA]</scope>
    <source>
        <strain evidence="3">DSM 21857</strain>
    </source>
</reference>
<keyword evidence="1" id="KW-0812">Transmembrane</keyword>
<keyword evidence="1" id="KW-0472">Membrane</keyword>
<dbReference type="OrthoDB" id="7987387at2"/>
<feature type="transmembrane region" description="Helical" evidence="1">
    <location>
        <begin position="71"/>
        <end position="93"/>
    </location>
</feature>
<keyword evidence="1" id="KW-1133">Transmembrane helix</keyword>
<evidence type="ECO:0008006" key="4">
    <source>
        <dbReference type="Google" id="ProtNLM"/>
    </source>
</evidence>
<feature type="transmembrane region" description="Helical" evidence="1">
    <location>
        <begin position="105"/>
        <end position="125"/>
    </location>
</feature>
<organism evidence="2 3">
    <name type="scientific">Aquamicrobium aerolatum DSM 21857</name>
    <dbReference type="NCBI Taxonomy" id="1121003"/>
    <lineage>
        <taxon>Bacteria</taxon>
        <taxon>Pseudomonadati</taxon>
        <taxon>Pseudomonadota</taxon>
        <taxon>Alphaproteobacteria</taxon>
        <taxon>Hyphomicrobiales</taxon>
        <taxon>Phyllobacteriaceae</taxon>
        <taxon>Aerobium</taxon>
    </lineage>
</organism>